<dbReference type="EMBL" id="BGZK01000509">
    <property type="protein sequence ID" value="GBP47786.1"/>
    <property type="molecule type" value="Genomic_DNA"/>
</dbReference>
<reference evidence="1 2" key="1">
    <citation type="journal article" date="2019" name="Commun. Biol.">
        <title>The bagworm genome reveals a unique fibroin gene that provides high tensile strength.</title>
        <authorList>
            <person name="Kono N."/>
            <person name="Nakamura H."/>
            <person name="Ohtoshi R."/>
            <person name="Tomita M."/>
            <person name="Numata K."/>
            <person name="Arakawa K."/>
        </authorList>
    </citation>
    <scope>NUCLEOTIDE SEQUENCE [LARGE SCALE GENOMIC DNA]</scope>
</reference>
<dbReference type="InterPro" id="IPR036388">
    <property type="entry name" value="WH-like_DNA-bd_sf"/>
</dbReference>
<dbReference type="OrthoDB" id="616263at2759"/>
<sequence>MYEDAELKDLFEEDSSQTQKELILTFEVTQQAVSYRLKTLRTIHKQDNALQPDPCVVSIFDPDPNLDSYSEHSSGYLLVRSFCHPAML</sequence>
<protein>
    <submittedName>
        <fullName evidence="1">Mariner Mos1 transposase</fullName>
    </submittedName>
</protein>
<evidence type="ECO:0000313" key="1">
    <source>
        <dbReference type="EMBL" id="GBP47786.1"/>
    </source>
</evidence>
<gene>
    <name evidence="1" type="ORF">EVAR_24037_1</name>
</gene>
<name>A0A4C1W8S2_EUMVA</name>
<evidence type="ECO:0000313" key="2">
    <source>
        <dbReference type="Proteomes" id="UP000299102"/>
    </source>
</evidence>
<comment type="caution">
    <text evidence="1">The sequence shown here is derived from an EMBL/GenBank/DDBJ whole genome shotgun (WGS) entry which is preliminary data.</text>
</comment>
<keyword evidence="2" id="KW-1185">Reference proteome</keyword>
<dbReference type="Gene3D" id="1.10.10.10">
    <property type="entry name" value="Winged helix-like DNA-binding domain superfamily/Winged helix DNA-binding domain"/>
    <property type="match status" value="1"/>
</dbReference>
<proteinExistence type="predicted"/>
<accession>A0A4C1W8S2</accession>
<dbReference type="AlphaFoldDB" id="A0A4C1W8S2"/>
<dbReference type="Proteomes" id="UP000299102">
    <property type="component" value="Unassembled WGS sequence"/>
</dbReference>
<organism evidence="1 2">
    <name type="scientific">Eumeta variegata</name>
    <name type="common">Bagworm moth</name>
    <name type="synonym">Eumeta japonica</name>
    <dbReference type="NCBI Taxonomy" id="151549"/>
    <lineage>
        <taxon>Eukaryota</taxon>
        <taxon>Metazoa</taxon>
        <taxon>Ecdysozoa</taxon>
        <taxon>Arthropoda</taxon>
        <taxon>Hexapoda</taxon>
        <taxon>Insecta</taxon>
        <taxon>Pterygota</taxon>
        <taxon>Neoptera</taxon>
        <taxon>Endopterygota</taxon>
        <taxon>Lepidoptera</taxon>
        <taxon>Glossata</taxon>
        <taxon>Ditrysia</taxon>
        <taxon>Tineoidea</taxon>
        <taxon>Psychidae</taxon>
        <taxon>Oiketicinae</taxon>
        <taxon>Eumeta</taxon>
    </lineage>
</organism>